<name>A0A1M6IXK5_9FIRM</name>
<dbReference type="AlphaFoldDB" id="A0A1M6IXK5"/>
<organism evidence="5 6">
    <name type="scientific">Geosporobacter subterraneus DSM 17957</name>
    <dbReference type="NCBI Taxonomy" id="1121919"/>
    <lineage>
        <taxon>Bacteria</taxon>
        <taxon>Bacillati</taxon>
        <taxon>Bacillota</taxon>
        <taxon>Clostridia</taxon>
        <taxon>Peptostreptococcales</taxon>
        <taxon>Thermotaleaceae</taxon>
        <taxon>Geosporobacter</taxon>
    </lineage>
</organism>
<dbReference type="InterPro" id="IPR016181">
    <property type="entry name" value="Acyl_CoA_acyltransferase"/>
</dbReference>
<evidence type="ECO:0000256" key="1">
    <source>
        <dbReference type="ARBA" id="ARBA00022679"/>
    </source>
</evidence>
<dbReference type="Proteomes" id="UP000184536">
    <property type="component" value="Unassembled WGS sequence"/>
</dbReference>
<dbReference type="STRING" id="1121919.SAMN02745975_01981"/>
<comment type="similarity">
    <text evidence="3">Belongs to the acetyltransferase family. RimJ subfamily.</text>
</comment>
<dbReference type="EMBL" id="FQZV01000023">
    <property type="protein sequence ID" value="SHJ39195.1"/>
    <property type="molecule type" value="Genomic_DNA"/>
</dbReference>
<proteinExistence type="inferred from homology"/>
<dbReference type="PROSITE" id="PS51186">
    <property type="entry name" value="GNAT"/>
    <property type="match status" value="1"/>
</dbReference>
<dbReference type="OrthoDB" id="9801656at2"/>
<keyword evidence="2" id="KW-0012">Acyltransferase</keyword>
<protein>
    <submittedName>
        <fullName evidence="5">Ribosomal-protein-alanine N-acetyltransferase</fullName>
    </submittedName>
</protein>
<dbReference type="PANTHER" id="PTHR43792">
    <property type="entry name" value="GNAT FAMILY, PUTATIVE (AFU_ORTHOLOGUE AFUA_3G00765)-RELATED-RELATED"/>
    <property type="match status" value="1"/>
</dbReference>
<keyword evidence="1 5" id="KW-0808">Transferase</keyword>
<dbReference type="SUPFAM" id="SSF55729">
    <property type="entry name" value="Acyl-CoA N-acyltransferases (Nat)"/>
    <property type="match status" value="1"/>
</dbReference>
<dbReference type="GO" id="GO:0005737">
    <property type="term" value="C:cytoplasm"/>
    <property type="evidence" value="ECO:0007669"/>
    <property type="project" value="TreeGrafter"/>
</dbReference>
<evidence type="ECO:0000256" key="3">
    <source>
        <dbReference type="ARBA" id="ARBA00038502"/>
    </source>
</evidence>
<evidence type="ECO:0000259" key="4">
    <source>
        <dbReference type="PROSITE" id="PS51186"/>
    </source>
</evidence>
<dbReference type="RefSeq" id="WP_110941124.1">
    <property type="nucleotide sequence ID" value="NZ_FQZV01000023.1"/>
</dbReference>
<evidence type="ECO:0000313" key="5">
    <source>
        <dbReference type="EMBL" id="SHJ39195.1"/>
    </source>
</evidence>
<dbReference type="GO" id="GO:0008999">
    <property type="term" value="F:protein-N-terminal-alanine acetyltransferase activity"/>
    <property type="evidence" value="ECO:0007669"/>
    <property type="project" value="TreeGrafter"/>
</dbReference>
<feature type="domain" description="N-acetyltransferase" evidence="4">
    <location>
        <begin position="4"/>
        <end position="164"/>
    </location>
</feature>
<evidence type="ECO:0000313" key="6">
    <source>
        <dbReference type="Proteomes" id="UP000184536"/>
    </source>
</evidence>
<dbReference type="PANTHER" id="PTHR43792:SF8">
    <property type="entry name" value="[RIBOSOMAL PROTEIN US5]-ALANINE N-ACETYLTRANSFERASE"/>
    <property type="match status" value="1"/>
</dbReference>
<gene>
    <name evidence="5" type="ORF">SAMN02745975_01981</name>
</gene>
<keyword evidence="6" id="KW-1185">Reference proteome</keyword>
<accession>A0A1M6IXK5</accession>
<evidence type="ECO:0000256" key="2">
    <source>
        <dbReference type="ARBA" id="ARBA00023315"/>
    </source>
</evidence>
<dbReference type="InterPro" id="IPR000182">
    <property type="entry name" value="GNAT_dom"/>
</dbReference>
<sequence>MEVIKISLLQETDTEELYQFELENRTFFERMVLTRRNEYYDPTVFKSIMKELVEDQEEGCHYMYLNKDSMENIIGRVNLVSIARGCFNKAELGYRIGEVYNGKGYATRAVGMVLEEAQYIHKLLRIEAGISPENIGSQILLIKNGFQFFGRNHQYIYQNRRWHDSINFEKILV</sequence>
<reference evidence="6" key="1">
    <citation type="submission" date="2016-11" db="EMBL/GenBank/DDBJ databases">
        <authorList>
            <person name="Varghese N."/>
            <person name="Submissions S."/>
        </authorList>
    </citation>
    <scope>NUCLEOTIDE SEQUENCE [LARGE SCALE GENOMIC DNA]</scope>
    <source>
        <strain evidence="6">DSM 17957</strain>
    </source>
</reference>
<dbReference type="Gene3D" id="3.40.630.30">
    <property type="match status" value="1"/>
</dbReference>
<dbReference type="Pfam" id="PF13302">
    <property type="entry name" value="Acetyltransf_3"/>
    <property type="match status" value="1"/>
</dbReference>
<dbReference type="InterPro" id="IPR051531">
    <property type="entry name" value="N-acetyltransferase"/>
</dbReference>